<sequence length="265" mass="28634">MSDHDALLAAVLANPEDDLPRLVFADHLEESGHPANVARAQYIRLQIEAATHPEDSTARHELTVRAAAFRGSFVDEADAILAKSTVGGHVYRYRGFLDEIHTYPRAIAAVGNVLLAVAPLRVLRLANFSKEAGWPENATFLGRLAVLKFGPGAFGYGTSEETIRQQMMDFLTSPNLAGIRVLDLGRNGLNDAAAVSLFAQFADLPCAPGLHVLNLATNSFTDAAANTIAAARGVDNLHKLKLIGNRITRAGIAVLRRRFGDRVEF</sequence>
<dbReference type="SUPFAM" id="SSF52047">
    <property type="entry name" value="RNI-like"/>
    <property type="match status" value="1"/>
</dbReference>
<reference evidence="2" key="1">
    <citation type="submission" date="2017-06" db="EMBL/GenBank/DDBJ databases">
        <title>Genome analysis of Fimbriiglobus ruber SP5, the first member of the order Planctomycetales with confirmed chitinolytic capability.</title>
        <authorList>
            <person name="Ravin N.V."/>
            <person name="Rakitin A.L."/>
            <person name="Ivanova A.A."/>
            <person name="Beletsky A.V."/>
            <person name="Kulichevskaya I.S."/>
            <person name="Mardanov A.V."/>
            <person name="Dedysh S.N."/>
        </authorList>
    </citation>
    <scope>NUCLEOTIDE SEQUENCE [LARGE SCALE GENOMIC DNA]</scope>
    <source>
        <strain evidence="2">SP5</strain>
    </source>
</reference>
<dbReference type="AlphaFoldDB" id="A0A225DZY5"/>
<name>A0A225DZY5_9BACT</name>
<dbReference type="RefSeq" id="WP_088252904.1">
    <property type="nucleotide sequence ID" value="NZ_NIDE01000002.1"/>
</dbReference>
<keyword evidence="2" id="KW-1185">Reference proteome</keyword>
<evidence type="ECO:0000313" key="2">
    <source>
        <dbReference type="Proteomes" id="UP000214646"/>
    </source>
</evidence>
<evidence type="ECO:0000313" key="1">
    <source>
        <dbReference type="EMBL" id="OWK45134.1"/>
    </source>
</evidence>
<proteinExistence type="predicted"/>
<dbReference type="OrthoDB" id="261413at2"/>
<dbReference type="NCBIfam" id="TIGR02996">
    <property type="entry name" value="rpt_mate_G_obs"/>
    <property type="match status" value="1"/>
</dbReference>
<accession>A0A225DZY5</accession>
<dbReference type="Gene3D" id="3.80.10.10">
    <property type="entry name" value="Ribonuclease Inhibitor"/>
    <property type="match status" value="1"/>
</dbReference>
<dbReference type="InterPro" id="IPR032675">
    <property type="entry name" value="LRR_dom_sf"/>
</dbReference>
<protein>
    <submittedName>
        <fullName evidence="1">Uncharacterized protein</fullName>
    </submittedName>
</protein>
<dbReference type="EMBL" id="NIDE01000002">
    <property type="protein sequence ID" value="OWK45134.1"/>
    <property type="molecule type" value="Genomic_DNA"/>
</dbReference>
<gene>
    <name evidence="1" type="ORF">FRUB_01465</name>
</gene>
<dbReference type="Proteomes" id="UP000214646">
    <property type="component" value="Unassembled WGS sequence"/>
</dbReference>
<dbReference type="InterPro" id="IPR014338">
    <property type="entry name" value="CHP02996_rpt-companion-dom"/>
</dbReference>
<organism evidence="1 2">
    <name type="scientific">Fimbriiglobus ruber</name>
    <dbReference type="NCBI Taxonomy" id="1908690"/>
    <lineage>
        <taxon>Bacteria</taxon>
        <taxon>Pseudomonadati</taxon>
        <taxon>Planctomycetota</taxon>
        <taxon>Planctomycetia</taxon>
        <taxon>Gemmatales</taxon>
        <taxon>Gemmataceae</taxon>
        <taxon>Fimbriiglobus</taxon>
    </lineage>
</organism>
<comment type="caution">
    <text evidence="1">The sequence shown here is derived from an EMBL/GenBank/DDBJ whole genome shotgun (WGS) entry which is preliminary data.</text>
</comment>